<dbReference type="EMBL" id="NOVD01000004">
    <property type="protein sequence ID" value="PCK27839.1"/>
    <property type="molecule type" value="Genomic_DNA"/>
</dbReference>
<proteinExistence type="predicted"/>
<dbReference type="Proteomes" id="UP000230886">
    <property type="component" value="Unassembled WGS sequence"/>
</dbReference>
<gene>
    <name evidence="1" type="ORF">CHR55_10165</name>
</gene>
<comment type="caution">
    <text evidence="1">The sequence shown here is derived from an EMBL/GenBank/DDBJ whole genome shotgun (WGS) entry which is preliminary data.</text>
</comment>
<organism evidence="1 2">
    <name type="scientific">Rhodococcus qingshengii</name>
    <dbReference type="NCBI Taxonomy" id="334542"/>
    <lineage>
        <taxon>Bacteria</taxon>
        <taxon>Bacillati</taxon>
        <taxon>Actinomycetota</taxon>
        <taxon>Actinomycetes</taxon>
        <taxon>Mycobacteriales</taxon>
        <taxon>Nocardiaceae</taxon>
        <taxon>Rhodococcus</taxon>
        <taxon>Rhodococcus erythropolis group</taxon>
    </lineage>
</organism>
<dbReference type="AlphaFoldDB" id="A0A2A5JF44"/>
<evidence type="ECO:0000313" key="1">
    <source>
        <dbReference type="EMBL" id="PCK27839.1"/>
    </source>
</evidence>
<name>A0A2A5JF44_RHOSG</name>
<evidence type="ECO:0000313" key="2">
    <source>
        <dbReference type="Proteomes" id="UP000230886"/>
    </source>
</evidence>
<sequence>MTAPDPVEVDIRSLGMGATHNLLCWLCFKNKAVYNMHPVWVFQPCDECNSQIGGQVKRVRKWWKR</sequence>
<accession>A0A2A5JF44</accession>
<protein>
    <submittedName>
        <fullName evidence="1">Uncharacterized protein</fullName>
    </submittedName>
</protein>
<reference evidence="1 2" key="1">
    <citation type="submission" date="2017-07" db="EMBL/GenBank/DDBJ databases">
        <title>Draft sequence of Rhodococcus enclensis 23b-28.</title>
        <authorList>
            <person name="Besaury L."/>
            <person name="Sancelme M."/>
            <person name="Amato P."/>
            <person name="Lallement A."/>
            <person name="Delort A.-M."/>
        </authorList>
    </citation>
    <scope>NUCLEOTIDE SEQUENCE [LARGE SCALE GENOMIC DNA]</scope>
    <source>
        <strain evidence="1 2">23b-28</strain>
    </source>
</reference>
<dbReference type="RefSeq" id="WP_099697384.1">
    <property type="nucleotide sequence ID" value="NZ_NOVD01000004.1"/>
</dbReference>